<dbReference type="Proteomes" id="UP000000763">
    <property type="component" value="Chromosome 2"/>
</dbReference>
<evidence type="ECO:0000313" key="2">
    <source>
        <dbReference type="EMBL" id="BAD21566.1"/>
    </source>
</evidence>
<feature type="region of interest" description="Disordered" evidence="1">
    <location>
        <begin position="1"/>
        <end position="24"/>
    </location>
</feature>
<feature type="region of interest" description="Disordered" evidence="1">
    <location>
        <begin position="125"/>
        <end position="150"/>
    </location>
</feature>
<protein>
    <submittedName>
        <fullName evidence="2">Uncharacterized protein</fullName>
    </submittedName>
</protein>
<evidence type="ECO:0000256" key="1">
    <source>
        <dbReference type="SAM" id="MobiDB-lite"/>
    </source>
</evidence>
<dbReference type="AlphaFoldDB" id="Q6K9G9"/>
<dbReference type="EMBL" id="AP004059">
    <property type="protein sequence ID" value="BAD21566.1"/>
    <property type="molecule type" value="Genomic_DNA"/>
</dbReference>
<feature type="compositionally biased region" description="Low complexity" evidence="1">
    <location>
        <begin position="67"/>
        <end position="85"/>
    </location>
</feature>
<feature type="compositionally biased region" description="Pro residues" evidence="1">
    <location>
        <begin position="86"/>
        <end position="95"/>
    </location>
</feature>
<reference evidence="3" key="1">
    <citation type="journal article" date="2005" name="Nature">
        <title>The map-based sequence of the rice genome.</title>
        <authorList>
            <consortium name="International rice genome sequencing project (IRGSP)"/>
            <person name="Matsumoto T."/>
            <person name="Wu J."/>
            <person name="Kanamori H."/>
            <person name="Katayose Y."/>
            <person name="Fujisawa M."/>
            <person name="Namiki N."/>
            <person name="Mizuno H."/>
            <person name="Yamamoto K."/>
            <person name="Antonio B.A."/>
            <person name="Baba T."/>
            <person name="Sakata K."/>
            <person name="Nagamura Y."/>
            <person name="Aoki H."/>
            <person name="Arikawa K."/>
            <person name="Arita K."/>
            <person name="Bito T."/>
            <person name="Chiden Y."/>
            <person name="Fujitsuka N."/>
            <person name="Fukunaka R."/>
            <person name="Hamada M."/>
            <person name="Harada C."/>
            <person name="Hayashi A."/>
            <person name="Hijishita S."/>
            <person name="Honda M."/>
            <person name="Hosokawa S."/>
            <person name="Ichikawa Y."/>
            <person name="Idonuma A."/>
            <person name="Iijima M."/>
            <person name="Ikeda M."/>
            <person name="Ikeno M."/>
            <person name="Ito K."/>
            <person name="Ito S."/>
            <person name="Ito T."/>
            <person name="Ito Y."/>
            <person name="Ito Y."/>
            <person name="Iwabuchi A."/>
            <person name="Kamiya K."/>
            <person name="Karasawa W."/>
            <person name="Kurita K."/>
            <person name="Katagiri S."/>
            <person name="Kikuta A."/>
            <person name="Kobayashi H."/>
            <person name="Kobayashi N."/>
            <person name="Machita K."/>
            <person name="Maehara T."/>
            <person name="Masukawa M."/>
            <person name="Mizubayashi T."/>
            <person name="Mukai Y."/>
            <person name="Nagasaki H."/>
            <person name="Nagata Y."/>
            <person name="Naito S."/>
            <person name="Nakashima M."/>
            <person name="Nakama Y."/>
            <person name="Nakamichi Y."/>
            <person name="Nakamura M."/>
            <person name="Meguro A."/>
            <person name="Negishi M."/>
            <person name="Ohta I."/>
            <person name="Ohta T."/>
            <person name="Okamoto M."/>
            <person name="Ono N."/>
            <person name="Saji S."/>
            <person name="Sakaguchi M."/>
            <person name="Sakai K."/>
            <person name="Shibata M."/>
            <person name="Shimokawa T."/>
            <person name="Song J."/>
            <person name="Takazaki Y."/>
            <person name="Terasawa K."/>
            <person name="Tsugane M."/>
            <person name="Tsuji K."/>
            <person name="Ueda S."/>
            <person name="Waki K."/>
            <person name="Yamagata H."/>
            <person name="Yamamoto M."/>
            <person name="Yamamoto S."/>
            <person name="Yamane H."/>
            <person name="Yoshiki S."/>
            <person name="Yoshihara R."/>
            <person name="Yukawa K."/>
            <person name="Zhong H."/>
            <person name="Yano M."/>
            <person name="Yuan Q."/>
            <person name="Ouyang S."/>
            <person name="Liu J."/>
            <person name="Jones K.M."/>
            <person name="Gansberger K."/>
            <person name="Moffat K."/>
            <person name="Hill J."/>
            <person name="Bera J."/>
            <person name="Fadrosh D."/>
            <person name="Jin S."/>
            <person name="Johri S."/>
            <person name="Kim M."/>
            <person name="Overton L."/>
            <person name="Reardon M."/>
            <person name="Tsitrin T."/>
            <person name="Vuong H."/>
            <person name="Weaver B."/>
            <person name="Ciecko A."/>
            <person name="Tallon L."/>
            <person name="Jackson J."/>
            <person name="Pai G."/>
            <person name="Aken S.V."/>
            <person name="Utterback T."/>
            <person name="Reidmuller S."/>
            <person name="Feldblyum T."/>
            <person name="Hsiao J."/>
            <person name="Zismann V."/>
            <person name="Iobst S."/>
            <person name="de Vazeille A.R."/>
            <person name="Buell C.R."/>
            <person name="Ying K."/>
            <person name="Li Y."/>
            <person name="Lu T."/>
            <person name="Huang Y."/>
            <person name="Zhao Q."/>
            <person name="Feng Q."/>
            <person name="Zhang L."/>
            <person name="Zhu J."/>
            <person name="Weng Q."/>
            <person name="Mu J."/>
            <person name="Lu Y."/>
            <person name="Fan D."/>
            <person name="Liu Y."/>
            <person name="Guan J."/>
            <person name="Zhang Y."/>
            <person name="Yu S."/>
            <person name="Liu X."/>
            <person name="Zhang Y."/>
            <person name="Hong G."/>
            <person name="Han B."/>
            <person name="Choisne N."/>
            <person name="Demange N."/>
            <person name="Orjeda G."/>
            <person name="Samain S."/>
            <person name="Cattolico L."/>
            <person name="Pelletier E."/>
            <person name="Couloux A."/>
            <person name="Segurens B."/>
            <person name="Wincker P."/>
            <person name="D'Hont A."/>
            <person name="Scarpelli C."/>
            <person name="Weissenbach J."/>
            <person name="Salanoubat M."/>
            <person name="Quetier F."/>
            <person name="Yu Y."/>
            <person name="Kim H.R."/>
            <person name="Rambo T."/>
            <person name="Currie J."/>
            <person name="Collura K."/>
            <person name="Luo M."/>
            <person name="Yang T."/>
            <person name="Ammiraju J.S.S."/>
            <person name="Engler F."/>
            <person name="Soderlund C."/>
            <person name="Wing R.A."/>
            <person name="Palmer L.E."/>
            <person name="de la Bastide M."/>
            <person name="Spiegel L."/>
            <person name="Nascimento L."/>
            <person name="Zutavern T."/>
            <person name="O'Shaughnessy A."/>
            <person name="Dike S."/>
            <person name="Dedhia N."/>
            <person name="Preston R."/>
            <person name="Balija V."/>
            <person name="McCombie W.R."/>
            <person name="Chow T."/>
            <person name="Chen H."/>
            <person name="Chung M."/>
            <person name="Chen C."/>
            <person name="Shaw J."/>
            <person name="Wu H."/>
            <person name="Hsiao K."/>
            <person name="Chao Y."/>
            <person name="Chu M."/>
            <person name="Cheng C."/>
            <person name="Hour A."/>
            <person name="Lee P."/>
            <person name="Lin S."/>
            <person name="Lin Y."/>
            <person name="Liou J."/>
            <person name="Liu S."/>
            <person name="Hsing Y."/>
            <person name="Raghuvanshi S."/>
            <person name="Mohanty A."/>
            <person name="Bharti A.K."/>
            <person name="Gaur A."/>
            <person name="Gupta V."/>
            <person name="Kumar D."/>
            <person name="Ravi V."/>
            <person name="Vij S."/>
            <person name="Kapur A."/>
            <person name="Khurana P."/>
            <person name="Khurana P."/>
            <person name="Khurana J.P."/>
            <person name="Tyagi A.K."/>
            <person name="Gaikwad K."/>
            <person name="Singh A."/>
            <person name="Dalal V."/>
            <person name="Srivastava S."/>
            <person name="Dixit A."/>
            <person name="Pal A.K."/>
            <person name="Ghazi I.A."/>
            <person name="Yadav M."/>
            <person name="Pandit A."/>
            <person name="Bhargava A."/>
            <person name="Sureshbabu K."/>
            <person name="Batra K."/>
            <person name="Sharma T.R."/>
            <person name="Mohapatra T."/>
            <person name="Singh N.K."/>
            <person name="Messing J."/>
            <person name="Nelson A.B."/>
            <person name="Fuks G."/>
            <person name="Kavchok S."/>
            <person name="Keizer G."/>
            <person name="Linton E."/>
            <person name="Llaca V."/>
            <person name="Song R."/>
            <person name="Tanyolac B."/>
            <person name="Young S."/>
            <person name="Ho-Il K."/>
            <person name="Hahn J.H."/>
            <person name="Sangsakoo G."/>
            <person name="Vanavichit A."/>
            <person name="de Mattos Luiz.A.T."/>
            <person name="Zimmer P.D."/>
            <person name="Malone G."/>
            <person name="Dellagostin O."/>
            <person name="de Oliveira A.C."/>
            <person name="Bevan M."/>
            <person name="Bancroft I."/>
            <person name="Minx P."/>
            <person name="Cordum H."/>
            <person name="Wilson R."/>
            <person name="Cheng Z."/>
            <person name="Jin W."/>
            <person name="Jiang J."/>
            <person name="Leong S.A."/>
            <person name="Iwama H."/>
            <person name="Gojobori T."/>
            <person name="Itoh T."/>
            <person name="Niimura Y."/>
            <person name="Fujii Y."/>
            <person name="Habara T."/>
            <person name="Sakai H."/>
            <person name="Sato Y."/>
            <person name="Wilson G."/>
            <person name="Kumar K."/>
            <person name="McCouch S."/>
            <person name="Juretic N."/>
            <person name="Hoen D."/>
            <person name="Wright S."/>
            <person name="Bruskiewich R."/>
            <person name="Bureau T."/>
            <person name="Miyao A."/>
            <person name="Hirochika H."/>
            <person name="Nishikawa T."/>
            <person name="Kadowaki K."/>
            <person name="Sugiura M."/>
            <person name="Burr B."/>
            <person name="Sasaki T."/>
        </authorList>
    </citation>
    <scope>NUCLEOTIDE SEQUENCE [LARGE SCALE GENOMIC DNA]</scope>
    <source>
        <strain evidence="3">cv. Nipponbare</strain>
    </source>
</reference>
<feature type="compositionally biased region" description="Polar residues" evidence="1">
    <location>
        <begin position="1"/>
        <end position="12"/>
    </location>
</feature>
<accession>Q6K9G9</accession>
<organism evidence="2 3">
    <name type="scientific">Oryza sativa subsp. japonica</name>
    <name type="common">Rice</name>
    <dbReference type="NCBI Taxonomy" id="39947"/>
    <lineage>
        <taxon>Eukaryota</taxon>
        <taxon>Viridiplantae</taxon>
        <taxon>Streptophyta</taxon>
        <taxon>Embryophyta</taxon>
        <taxon>Tracheophyta</taxon>
        <taxon>Spermatophyta</taxon>
        <taxon>Magnoliopsida</taxon>
        <taxon>Liliopsida</taxon>
        <taxon>Poales</taxon>
        <taxon>Poaceae</taxon>
        <taxon>BOP clade</taxon>
        <taxon>Oryzoideae</taxon>
        <taxon>Oryzeae</taxon>
        <taxon>Oryzinae</taxon>
        <taxon>Oryza</taxon>
        <taxon>Oryza sativa</taxon>
    </lineage>
</organism>
<gene>
    <name evidence="2" type="primary">OJ1372_D06.19</name>
</gene>
<sequence>MPRTTPWSSAPSPSMRRGGGPAWPAANEERAWWRGGPCGAIVVAALSSVSSLPPLASRPLWHQRPRPTSAASTIPTVPSPSSRPSTTPPSQPPTEPHLVGVFCSYAAVSLPEKALAAFRSAAQSSAGAVLNDRHSPFGAGCIEKRGKEKK</sequence>
<reference evidence="3" key="2">
    <citation type="journal article" date="2008" name="Nucleic Acids Res.">
        <title>The rice annotation project database (RAP-DB): 2008 update.</title>
        <authorList>
            <consortium name="The rice annotation project (RAP)"/>
        </authorList>
    </citation>
    <scope>GENOME REANNOTATION</scope>
    <source>
        <strain evidence="3">cv. Nipponbare</strain>
    </source>
</reference>
<name>Q6K9G9_ORYSJ</name>
<feature type="region of interest" description="Disordered" evidence="1">
    <location>
        <begin position="55"/>
        <end position="96"/>
    </location>
</feature>
<proteinExistence type="predicted"/>
<evidence type="ECO:0000313" key="3">
    <source>
        <dbReference type="Proteomes" id="UP000000763"/>
    </source>
</evidence>